<name>A0A0F7ZQY9_9HYPO</name>
<proteinExistence type="predicted"/>
<evidence type="ECO:0000313" key="2">
    <source>
        <dbReference type="Proteomes" id="UP000054481"/>
    </source>
</evidence>
<protein>
    <submittedName>
        <fullName evidence="1">Uncharacterized protein</fullName>
    </submittedName>
</protein>
<evidence type="ECO:0000313" key="1">
    <source>
        <dbReference type="EMBL" id="KJZ68693.1"/>
    </source>
</evidence>
<reference evidence="1 2" key="1">
    <citation type="journal article" date="2014" name="Genome Biol. Evol.">
        <title>Comparative genomics and transcriptomics analyses reveal divergent lifestyle features of nematode endoparasitic fungus Hirsutella minnesotensis.</title>
        <authorList>
            <person name="Lai Y."/>
            <person name="Liu K."/>
            <person name="Zhang X."/>
            <person name="Zhang X."/>
            <person name="Li K."/>
            <person name="Wang N."/>
            <person name="Shu C."/>
            <person name="Wu Y."/>
            <person name="Wang C."/>
            <person name="Bushley K.E."/>
            <person name="Xiang M."/>
            <person name="Liu X."/>
        </authorList>
    </citation>
    <scope>NUCLEOTIDE SEQUENCE [LARGE SCALE GENOMIC DNA]</scope>
    <source>
        <strain evidence="1 2">3608</strain>
    </source>
</reference>
<dbReference type="Proteomes" id="UP000054481">
    <property type="component" value="Unassembled WGS sequence"/>
</dbReference>
<keyword evidence="2" id="KW-1185">Reference proteome</keyword>
<gene>
    <name evidence="1" type="ORF">HIM_11920</name>
</gene>
<organism evidence="1 2">
    <name type="scientific">Hirsutella minnesotensis 3608</name>
    <dbReference type="NCBI Taxonomy" id="1043627"/>
    <lineage>
        <taxon>Eukaryota</taxon>
        <taxon>Fungi</taxon>
        <taxon>Dikarya</taxon>
        <taxon>Ascomycota</taxon>
        <taxon>Pezizomycotina</taxon>
        <taxon>Sordariomycetes</taxon>
        <taxon>Hypocreomycetidae</taxon>
        <taxon>Hypocreales</taxon>
        <taxon>Ophiocordycipitaceae</taxon>
        <taxon>Hirsutella</taxon>
    </lineage>
</organism>
<accession>A0A0F7ZQY9</accession>
<dbReference type="AlphaFoldDB" id="A0A0F7ZQY9"/>
<dbReference type="OrthoDB" id="3729499at2759"/>
<dbReference type="EMBL" id="KQ030831">
    <property type="protein sequence ID" value="KJZ68693.1"/>
    <property type="molecule type" value="Genomic_DNA"/>
</dbReference>
<sequence length="315" mass="34820">MDSYIETISSLDGHNPQTLSSEILDQALMSLKQQLLKAEAAKILLPAKEVPFNRVAMGRLSSLLGLVFKPEKQHEPKIVALRGLDSVSLIICGLCLTQKALDSMRKELFDTFLEQAIIASQISVKLIAQSDEINKVVLNSVGDDEFLKHHLGLRRMVNGTVWPSLQYSLGGNPSWCYSKLLQPGSSQAIFPRLLSKALRGYVTTFLPSGESTDGLIRFMIPFDQSLLQTLFGWAGTDAIDAERFSVGCAVKNQIAAVFGVDVFEAVTSSHTWNQDTGEIETRCLKVDVYPAQLMVISLTIGWTSCYHFVNSLYRS</sequence>